<feature type="non-terminal residue" evidence="1">
    <location>
        <position position="1"/>
    </location>
</feature>
<evidence type="ECO:0000313" key="1">
    <source>
        <dbReference type="EMBL" id="KAL0076324.1"/>
    </source>
</evidence>
<accession>A0ABR3AJW3</accession>
<gene>
    <name evidence="1" type="ORF">J3Q64DRAFT_1614448</name>
</gene>
<feature type="non-terminal residue" evidence="1">
    <location>
        <position position="161"/>
    </location>
</feature>
<comment type="caution">
    <text evidence="1">The sequence shown here is derived from an EMBL/GenBank/DDBJ whole genome shotgun (WGS) entry which is preliminary data.</text>
</comment>
<evidence type="ECO:0008006" key="3">
    <source>
        <dbReference type="Google" id="ProtNLM"/>
    </source>
</evidence>
<organism evidence="1 2">
    <name type="scientific">Phycomyces blakesleeanus</name>
    <dbReference type="NCBI Taxonomy" id="4837"/>
    <lineage>
        <taxon>Eukaryota</taxon>
        <taxon>Fungi</taxon>
        <taxon>Fungi incertae sedis</taxon>
        <taxon>Mucoromycota</taxon>
        <taxon>Mucoromycotina</taxon>
        <taxon>Mucoromycetes</taxon>
        <taxon>Mucorales</taxon>
        <taxon>Phycomycetaceae</taxon>
        <taxon>Phycomyces</taxon>
    </lineage>
</organism>
<name>A0ABR3AJW3_PHYBL</name>
<proteinExistence type="predicted"/>
<evidence type="ECO:0000313" key="2">
    <source>
        <dbReference type="Proteomes" id="UP001448207"/>
    </source>
</evidence>
<reference evidence="1 2" key="1">
    <citation type="submission" date="2024-04" db="EMBL/GenBank/DDBJ databases">
        <title>Symmetric and asymmetric DNA N6-adenine methylation regulates different biological responses in Mucorales.</title>
        <authorList>
            <consortium name="Lawrence Berkeley National Laboratory"/>
            <person name="Lax C."/>
            <person name="Mondo S.J."/>
            <person name="Osorio-Concepcion M."/>
            <person name="Muszewska A."/>
            <person name="Corrochano-Luque M."/>
            <person name="Gutierrez G."/>
            <person name="Riley R."/>
            <person name="Lipzen A."/>
            <person name="Guo J."/>
            <person name="Hundley H."/>
            <person name="Amirebrahimi M."/>
            <person name="Ng V."/>
            <person name="Lorenzo-Gutierrez D."/>
            <person name="Binder U."/>
            <person name="Yang J."/>
            <person name="Song Y."/>
            <person name="Canovas D."/>
            <person name="Navarro E."/>
            <person name="Freitag M."/>
            <person name="Gabaldon T."/>
            <person name="Grigoriev I.V."/>
            <person name="Corrochano L.M."/>
            <person name="Nicolas F.E."/>
            <person name="Garre V."/>
        </authorList>
    </citation>
    <scope>NUCLEOTIDE SEQUENCE [LARGE SCALE GENOMIC DNA]</scope>
    <source>
        <strain evidence="1 2">L51</strain>
    </source>
</reference>
<dbReference type="Proteomes" id="UP001448207">
    <property type="component" value="Unassembled WGS sequence"/>
</dbReference>
<protein>
    <recommendedName>
        <fullName evidence="3">Transposase</fullName>
    </recommendedName>
</protein>
<sequence>FRKLRLFSYITQCKVDEYLAKTFRAKFGQNFVLVMENWSVPNNRYHKPIKGKILRNLLCKHGFDACLINEYATSRHCPRCCQLSLQTFKQVENPRPYRRTQIPTRTRHSLLRCTNLNCLENMDGSEVMHRLWNRDLAAVLNFRHILNQVSHDDTISERFTR</sequence>
<keyword evidence="2" id="KW-1185">Reference proteome</keyword>
<dbReference type="EMBL" id="JBCLYO010000032">
    <property type="protein sequence ID" value="KAL0076324.1"/>
    <property type="molecule type" value="Genomic_DNA"/>
</dbReference>